<name>A0AAE7S267_9CAUD</name>
<sequence>MGLDCNIIPQIKVGDSYTDSKCFQDLWDRAKKLYPNNPIKARAVAKANYEALKSASFVSEYGDWVLLRAVQNARLTDAQFATFQSVYGNNIDRLTKSITVPLNEQGEPEIRSFHKYTAAKKAQVLYDNDYPFIADSEQMYLNRIFAAIAFRLEPQFKNLTYKDFKNGVTIRSLIATVLRQYAQNDNPDVGYLGFAAQYNNRLDELEAAGVADEIIDNDPLLISYESKMNNLLKLADQLDNLDDQGIWQSFINYYKAEFMADINDFDVEDHMTMGEINGASMTDEQNINKSWNRSLQFKVDRKNTASSRFKRMLTEMIYNNQSNLFATLEDSQFNGTASYYNKYGLAMPFDINVLWNSLIDATRYAANKEELINSLKVTSESVYNGQLQPIIDQIEILPNDDASTIERKEIFYNMYMASVDMATTVVTQSETMSYNMSENDYNLAYSVKESNRQSFATTNIYNQYRNILSNKFQHVGSRAAVQYDINAIYKTGKSITDKVNTLLYKSNNVGINWSPNTIFNYLSIKFSVPFDVIKALYHDGNDDNKVNKLVYQKIETELVNIDGVFDKILNQIKANVTDKQSEKAKDRQSRRIKRLFYEGFKAGDEIDSVVNDMRGRINILATVGGCDPAIKVDLSYINVQGEQEYTPEFYNHITSMLQGIVNRIGEVNVELMKYRFNDFLKSKGTKYHPLIWNLGNGMGGDGKGFFNFRKDENGNAILDENGYRILDAVNPVNVEAVKAFQYARFNGMSNRDQGIGIPYVDMHDYIWTRDVILRQFQGRYSLPSADASRIYEFVTGNTLTEPNAIKRSLPFKLIDTDGTFVNYRIARTNDLESNYLFQRVKDTFRTEMEMMLEARRLLFDYDANTQTLSIKKEYLRLEDDVRQEFNSLDSDERSRMISDHNGDAEAAFRAFYESRAFDKDIFEGLQAPIFWDGKALLKNGKPTGNIFKFGNLNFRYTDANGNTTVRSIIDYIEDAFNELHPNAASSFGKFEPFMICGEDFNTAYGDVIDNAYMRMFVDRINSHLQDAFDYLAPVRDNIQSTLTYKNQLKALNETLPEDYKNDRYWGYVVSNLLCNHYVADIAIQEIFTGYTFEFKNALDWAKRASQGVRPGSTTRSNTTYTQIVVSDVNLKDNMLQKMLEPFANDKATSDELNRRFGSKTITTADAFNVITQDECIRRFKAMGDYDSFTLPSGRTLADIVADEDTPISPSDYARIVEQLKYYFYKRGKSTLNNRFNTDIVFSHQDKNSTLVIFKRMYKGTGYETLYDWMKQEGIDSINFESGHKVGGMPKVQLFDISRDIAVDSKGFPILDANGKYTYTNGTKATLNIQYNEATKRLELKGYPKGVEDFKQTLSHSNLYIQQQVPSHLMDEENKIGTQLQKRILDNLVFNGDYTIGSTVRKGKTGDYSYDGSGAFEYYQMLLSANANDEMYRLLADWGAITNDGNIKYTSIETDGGLRNVIGVDLDLVLADLRRYFNETEIDRNFIKATVVVNGKPFIPFYHPTIKSRIESVLLARITRRVTNLKLKGAHVTIQPDTFLQPAAVTLDKKGIIKGTQANVQRMYLEGQIKFSDDYWQSRAELNEDGTIKRDANGTPIIKKNADFKLQSEYWETKADGTKVFHPAEIILNNWDSRFKLDANGNLDLNSVPENLRTMFGIRIPTEGHQSMFVAKVVGVLNNGASQAIVPEHLVTRTGWDYDIDSIYLSMKEFDVIDGQYVEYTKNDSDTYKRQSLEYVSDVYFSKTKDALKNAYLKEKIPLVNELADINAKINAQASIDDSVIRRLKQEYKNLQQQRFYSKNVSERNALAKAMELKSAEIEAYNAANMNPAISDAELKTLYDTKASIYSKLKKAKSDYDAKYEKFIKETVTPKWNSLNEYRRMPRAAKDNAIIDTWIGIHSDIKNTLNKEKPNEFDHSKAAAAYINRIAGYDNSMMNQHFLIDQIKIRNINNNIAVLKGQSIAADNALSIMGFTQTMLSDEFAIPIRLNFSDIKGYNEDIPNKAEWAKKQILKCFKDERLSNGEHSAQVDVASNSITVWCRSLYNNDYGTWTDINGEPISAQRSELTSHILDAVKDNLWFNMNTYTIGNTALLASFPISWNANLKAGNAKVEGTNRYIYSALIESQQIITDFVTNISIKSIENSNNFTNVSFHNVRSDYMIDAVATMSKLLADKGNNLKAFAKSYFETTQDNVGLKDVITKLSKYLAQKDLSNMAIAKAHEHGHTINMKQTNAMARFIEALANEVGVTAYEVDSKIQNKAKTITELDSLFKEGQNYKHTVEDFEAYANYLNRQLEVLDYYMYIDKAVNAMKRAQGCLITEKKGAGPKTSESNKLFESIAMLEHNVNTLIQNAKDAGIPESMRNELLYKYYSVNAITDKGEVIDNWLLKANDYLLENKDSDGKVIQLDKPKSPFRIGDKSMIEAIFPSVVNTNWKIEDSAYPILQQQLYSTNEISVNMFHDLFISENPAFKDKINYCMAKLKQINNPELREALINYAIIDKVRQMPFFNDDSKSPETLLAERAKLLGCVNIVKDEQTNEFKFKGAVDLALTNVNLKNWYNELESRNYTHDEKIAMFKELPVGIQLAMVKNTLTDGRYVAVNGQYVTKGNLRLNPNHILSLLSPNTMESTIVRTGYISISTKESDDVDFTRDTFFQLINSPDEYCRILGENLVKYAFWVNKLDFGRNLSKYIPIDLYGKFKTKDGNYVSAYKTSWGDQFDSISFESIDGTSDRDIRLAMREQGITDGGSNFRSENAALYNYAEALYSSQANEDNILLRTNEELDVFIEAFVRANSENTRIVKYMKPEYIYDTNDKKSKVKDQTPTFTKITKSNFSRAVFDLKGAVANEWHKDVDLETRKYIEDALNSVIKNAIGIKHNDIWNIVGQMIFEPTRYVNNSSYADDIYLKTREKVIDKELTGLKKTYKAQLPEGMLYKRFDINDCTFYYPINKTFKSEYLTTANDYYKYNIEAQEIYEKLATILSKFYRRFNSSVTNVETHNSLTSAIDAATSNADYTIYIGNESDTYRGLIDTSAITTIPLQAAINDTFDTDTLPSEIQNLALVGNGETLSQLKRLTIQGQLFKGLDRLIQRLNPTNVSAIQADGINDIIVDYIGIKKDLNTTVHTINNSTPKFSKVLDTEFIADDNTGISMSNLEFINTLYEVEKTAIGNTKLLRDEMNLMGELNTNLDKLDAKAQSEIAKLGRDMNSLPNYVETFKYNANILENVKDMIKAIQMPMDTDTIYNLWTKGTVADRKQWVTDLNKLSSLIKSQAYIEDLNPIDEASFENASQNTKDSVAEFNEALLNLKGLYAEIMPLKRKVVDASKIYFGFLINQRSHNPAFNTKFKYIQDKLAENGFNADEIGVYTINERDIQENIRRMLGDNLDLSTVIKWLDSAAQSGIPIIDTVLSQYEFHTLNATEFAFNNNKRTFALFKKYDRFYKEKSNGKPDMTFSQSRSNDFRARFINEANCQLVTPFDMTKANYDYQIGKAREYDDYIKRRSELEPLLESDDFATVKKAQDALAKLEKEHKKRVHAVGKTIYSTMNVSMPAKIIKGRLELDLEDVYNNPKKYFPNLSAEEAYYYTKLIERVYKSKIRKKFAEANNIELSVRGQTTNRVLLQVQTAKADYRDAKFSKLTHSDIDMIVEMQELFAELNDVAMPNTVRSASFFPTFISANHVNALKQLAGYHELQEDDYKNTLSGETQYYLKATALNRPEVIGRIKYDLYAITNKEAYDALIEKANKIAKHRGYYKPITSIADIIEYNKELSDKQLGDVRDRMNFDPMNVTLNYINQLKRIKVNRDFEPELNLLQTILAMPEFQAREYGVKSKNVINKILSLYTHKTEVVSRKGKETEAFARFKAFYDAFEGKNRINTLTDQLLNILHTVNSKSLMWMNLTAALKNIGTGHINIVSEATGGEFTTKATLLKAHEMYIKALPSLWASLGEYTCNNLDAALMKLAGNIFEDHIEAGVDTKTNIVSLGMSKWDNVMFAPNTIGEHYLQFATFLSAMQTHRIVAGTIMNYDQFVFSLRERLFRDMVDDETYTKYKAYKDKQESVKGNNVEFIDYLSRFIAYRANNFTNEWKSNYAKAYKEGLKNARVEFEKNQVIYDAFELKDGIASIKAESNITLEDFAKFLGKVKGVNHSLHGIYNTFDKSMLSGKMWGEVILQFRKWLRPNFIRYWGKRVGKIIYDERLESYRSGAYTDMLQFISANMRNRFRETIDKAAENEEDIDFAVKAKAVFNGFIGLMYWFKDINFRYNTLPQAQKANIKRAMFNFTTLVGLSLVAASMYAASDDDDELDENRFFALACYTIYGIQTELYETSPWGLYSFYKRTMEAPIPFETSMSNVLNLAYWTLIAPMIVDDEEMLYDRGTYKDEDKRWIAFKKTIPLFNQYNKMFYLPKNNTYYMQQNPILQMIVELNK</sequence>
<reference evidence="1 2" key="1">
    <citation type="submission" date="2021-04" db="EMBL/GenBank/DDBJ databases">
        <authorList>
            <person name="Shkoporov A.N."/>
            <person name="Stockdale S.R."/>
            <person name="Guerin E."/>
            <person name="Ross R.P."/>
            <person name="Hill C."/>
        </authorList>
    </citation>
    <scope>NUCLEOTIDE SEQUENCE [LARGE SCALE GENOMIC DNA]</scope>
    <source>
        <strain evidence="2">cr2_1</strain>
    </source>
</reference>
<dbReference type="KEGG" id="vg:75690697"/>
<dbReference type="Proteomes" id="UP000827432">
    <property type="component" value="Segment"/>
</dbReference>
<proteinExistence type="predicted"/>
<organism evidence="1 2">
    <name type="scientific">uncultured phage cr2_1</name>
    <dbReference type="NCBI Taxonomy" id="2986394"/>
    <lineage>
        <taxon>Viruses</taxon>
        <taxon>Duplodnaviria</taxon>
        <taxon>Heunggongvirae</taxon>
        <taxon>Uroviricota</taxon>
        <taxon>Caudoviricetes</taxon>
        <taxon>Crassvirales</taxon>
        <taxon>Crevaviridae</taxon>
        <taxon>Coarsevirinae</taxon>
        <taxon>Junduvirus</taxon>
        <taxon>Junduvirus communis</taxon>
    </lineage>
</organism>
<dbReference type="RefSeq" id="YP_010359967.1">
    <property type="nucleotide sequence ID" value="NC_062779.1"/>
</dbReference>
<gene>
    <name evidence="1" type="primary">gp_26532</name>
</gene>
<accession>A0AAE7S267</accession>
<protein>
    <submittedName>
        <fullName evidence="1">Transcriptional regulator</fullName>
    </submittedName>
</protein>
<keyword evidence="2" id="KW-1185">Reference proteome</keyword>
<dbReference type="GeneID" id="75690697"/>
<evidence type="ECO:0000313" key="2">
    <source>
        <dbReference type="Proteomes" id="UP000827432"/>
    </source>
</evidence>
<dbReference type="EMBL" id="MZ130489">
    <property type="protein sequence ID" value="QWM90395.1"/>
    <property type="molecule type" value="Genomic_DNA"/>
</dbReference>
<evidence type="ECO:0000313" key="1">
    <source>
        <dbReference type="EMBL" id="QWM90395.1"/>
    </source>
</evidence>